<evidence type="ECO:0000313" key="1">
    <source>
        <dbReference type="EMBL" id="OAY30496.1"/>
    </source>
</evidence>
<sequence length="44" mass="5256">MVCFERGIIQKHNVNYIIAYSDTAREKQITINIKPYRFLRLGKN</sequence>
<protein>
    <submittedName>
        <fullName evidence="1">Uncharacterized protein</fullName>
    </submittedName>
</protein>
<accession>A0A2C9UK97</accession>
<proteinExistence type="predicted"/>
<gene>
    <name evidence="1" type="ORF">MANES_14G035400</name>
</gene>
<reference evidence="1" key="1">
    <citation type="submission" date="2016-02" db="EMBL/GenBank/DDBJ databases">
        <title>WGS assembly of Manihot esculenta.</title>
        <authorList>
            <person name="Bredeson J.V."/>
            <person name="Prochnik S.E."/>
            <person name="Lyons J.B."/>
            <person name="Schmutz J."/>
            <person name="Grimwood J."/>
            <person name="Vrebalov J."/>
            <person name="Bart R.S."/>
            <person name="Amuge T."/>
            <person name="Ferguson M.E."/>
            <person name="Green R."/>
            <person name="Putnam N."/>
            <person name="Stites J."/>
            <person name="Rounsley S."/>
            <person name="Rokhsar D.S."/>
        </authorList>
    </citation>
    <scope>NUCLEOTIDE SEQUENCE [LARGE SCALE GENOMIC DNA]</scope>
    <source>
        <tissue evidence="1">Leaf</tissue>
    </source>
</reference>
<organism evidence="1">
    <name type="scientific">Manihot esculenta</name>
    <name type="common">Cassava</name>
    <name type="synonym">Jatropha manihot</name>
    <dbReference type="NCBI Taxonomy" id="3983"/>
    <lineage>
        <taxon>Eukaryota</taxon>
        <taxon>Viridiplantae</taxon>
        <taxon>Streptophyta</taxon>
        <taxon>Embryophyta</taxon>
        <taxon>Tracheophyta</taxon>
        <taxon>Spermatophyta</taxon>
        <taxon>Magnoliopsida</taxon>
        <taxon>eudicotyledons</taxon>
        <taxon>Gunneridae</taxon>
        <taxon>Pentapetalae</taxon>
        <taxon>rosids</taxon>
        <taxon>fabids</taxon>
        <taxon>Malpighiales</taxon>
        <taxon>Euphorbiaceae</taxon>
        <taxon>Crotonoideae</taxon>
        <taxon>Manihoteae</taxon>
        <taxon>Manihot</taxon>
    </lineage>
</organism>
<dbReference type="EMBL" id="CM004400">
    <property type="protein sequence ID" value="OAY30496.1"/>
    <property type="molecule type" value="Genomic_DNA"/>
</dbReference>
<dbReference type="AlphaFoldDB" id="A0A2C9UK97"/>
<name>A0A2C9UK97_MANES</name>